<proteinExistence type="predicted"/>
<evidence type="ECO:0000313" key="2">
    <source>
        <dbReference type="EMBL" id="MFG6109569.1"/>
    </source>
</evidence>
<dbReference type="InterPro" id="IPR018958">
    <property type="entry name" value="Knr4/Smi1-like_dom"/>
</dbReference>
<sequence>MDPFATFDFDDFWDDCDYAQQNYQEPPPGDAVIAELQAELGYRIPDAYVALARRHNGGLLRRSCHPMDEATSWAEDHVQVCGLYALGRQKPYSLGGEFGSRFMQEQWGYPDIGIVFADCPSAGHDVLMLDYRHCGPQGEPQVVHVDQEADYAITVVAPDFAAFIHGLVDEEAFDDAAETLEIDLVTVDRGTLSPIVRRALDASATVLPHGERHLRALARKITEEKGFFALHADADSHRMYDWMFWLYSQLATATSFTHFVKLPAEQNDYATPCYELMLPFDLVAAPFGFKTGGFAPGFVEDWWNARVAEGAIVPVAGGYRFSAEAEQRLLHTAATEPT</sequence>
<evidence type="ECO:0000259" key="1">
    <source>
        <dbReference type="SMART" id="SM00860"/>
    </source>
</evidence>
<dbReference type="Gene3D" id="3.40.1580.10">
    <property type="entry name" value="SMI1/KNR4-like"/>
    <property type="match status" value="1"/>
</dbReference>
<name>A0ABW7CXS8_9GAMM</name>
<protein>
    <submittedName>
        <fullName evidence="2">SMI1/KNR4 family protein</fullName>
    </submittedName>
</protein>
<dbReference type="EMBL" id="JBHGCJ010000006">
    <property type="protein sequence ID" value="MFG6109569.1"/>
    <property type="molecule type" value="Genomic_DNA"/>
</dbReference>
<dbReference type="Pfam" id="PF09346">
    <property type="entry name" value="SMI1_KNR4"/>
    <property type="match status" value="1"/>
</dbReference>
<dbReference type="Proteomes" id="UP001605261">
    <property type="component" value="Unassembled WGS sequence"/>
</dbReference>
<comment type="caution">
    <text evidence="2">The sequence shown here is derived from an EMBL/GenBank/DDBJ whole genome shotgun (WGS) entry which is preliminary data.</text>
</comment>
<dbReference type="SUPFAM" id="SSF160631">
    <property type="entry name" value="SMI1/KNR4-like"/>
    <property type="match status" value="1"/>
</dbReference>
<feature type="domain" description="Knr4/Smi1-like" evidence="1">
    <location>
        <begin position="27"/>
        <end position="166"/>
    </location>
</feature>
<dbReference type="SMART" id="SM00860">
    <property type="entry name" value="SMI1_KNR4"/>
    <property type="match status" value="1"/>
</dbReference>
<organism evidence="2 3">
    <name type="scientific">Stenotrophomonas nematodicola</name>
    <dbReference type="NCBI Taxonomy" id="2656746"/>
    <lineage>
        <taxon>Bacteria</taxon>
        <taxon>Pseudomonadati</taxon>
        <taxon>Pseudomonadota</taxon>
        <taxon>Gammaproteobacteria</taxon>
        <taxon>Lysobacterales</taxon>
        <taxon>Lysobacteraceae</taxon>
        <taxon>Stenotrophomonas</taxon>
    </lineage>
</organism>
<dbReference type="InterPro" id="IPR037883">
    <property type="entry name" value="Knr4/Smi1-like_sf"/>
</dbReference>
<reference evidence="2 3" key="1">
    <citation type="submission" date="2024-09" db="EMBL/GenBank/DDBJ databases">
        <authorList>
            <consortium name="All-Russian atlas of soil microorganisms"/>
            <consortium name="as a basis for the search for new antimicrobial producers and enzymes with unique properties"/>
            <person name="Sokolova E.A."/>
            <person name="Voronina E.N."/>
        </authorList>
    </citation>
    <scope>NUCLEOTIDE SEQUENCE [LARGE SCALE GENOMIC DNA]</scope>
    <source>
        <strain evidence="2 3">AF-22b-331.1</strain>
    </source>
</reference>
<dbReference type="RefSeq" id="WP_394163262.1">
    <property type="nucleotide sequence ID" value="NZ_JBHGCJ010000006.1"/>
</dbReference>
<keyword evidence="3" id="KW-1185">Reference proteome</keyword>
<gene>
    <name evidence="2" type="ORF">ACEU0G_003582</name>
</gene>
<evidence type="ECO:0000313" key="3">
    <source>
        <dbReference type="Proteomes" id="UP001605261"/>
    </source>
</evidence>
<accession>A0ABW7CXS8</accession>